<name>A0ABX5Q092_9FLAO</name>
<feature type="domain" description="Histidine kinase" evidence="13">
    <location>
        <begin position="450"/>
        <end position="641"/>
    </location>
</feature>
<evidence type="ECO:0000256" key="1">
    <source>
        <dbReference type="ARBA" id="ARBA00000085"/>
    </source>
</evidence>
<dbReference type="EMBL" id="QKZR01000001">
    <property type="protein sequence ID" value="PZX43435.1"/>
    <property type="molecule type" value="Genomic_DNA"/>
</dbReference>
<keyword evidence="11" id="KW-0812">Transmembrane</keyword>
<keyword evidence="11" id="KW-1133">Transmembrane helix</keyword>
<dbReference type="InterPro" id="IPR011990">
    <property type="entry name" value="TPR-like_helical_dom_sf"/>
</dbReference>
<evidence type="ECO:0000259" key="13">
    <source>
        <dbReference type="PROSITE" id="PS50109"/>
    </source>
</evidence>
<keyword evidence="4" id="KW-0808">Transferase</keyword>
<evidence type="ECO:0000256" key="4">
    <source>
        <dbReference type="ARBA" id="ARBA00022679"/>
    </source>
</evidence>
<proteinExistence type="predicted"/>
<dbReference type="InterPro" id="IPR005467">
    <property type="entry name" value="His_kinase_dom"/>
</dbReference>
<dbReference type="PROSITE" id="PS50293">
    <property type="entry name" value="TPR_REGION"/>
    <property type="match status" value="1"/>
</dbReference>
<feature type="chain" id="PRO_5045658608" description="histidine kinase" evidence="12">
    <location>
        <begin position="19"/>
        <end position="641"/>
    </location>
</feature>
<evidence type="ECO:0000256" key="6">
    <source>
        <dbReference type="ARBA" id="ARBA00022777"/>
    </source>
</evidence>
<evidence type="ECO:0000256" key="3">
    <source>
        <dbReference type="ARBA" id="ARBA00022553"/>
    </source>
</evidence>
<dbReference type="SMART" id="SM00028">
    <property type="entry name" value="TPR"/>
    <property type="match status" value="3"/>
</dbReference>
<comment type="caution">
    <text evidence="14">The sequence shown here is derived from an EMBL/GenBank/DDBJ whole genome shotgun (WGS) entry which is preliminary data.</text>
</comment>
<evidence type="ECO:0000313" key="14">
    <source>
        <dbReference type="EMBL" id="PZX43435.1"/>
    </source>
</evidence>
<accession>A0ABX5Q092</accession>
<feature type="repeat" description="TPR" evidence="9">
    <location>
        <begin position="148"/>
        <end position="181"/>
    </location>
</feature>
<keyword evidence="3" id="KW-0597">Phosphoprotein</keyword>
<evidence type="ECO:0000256" key="12">
    <source>
        <dbReference type="SAM" id="SignalP"/>
    </source>
</evidence>
<dbReference type="Gene3D" id="1.25.40.10">
    <property type="entry name" value="Tetratricopeptide repeat domain"/>
    <property type="match status" value="2"/>
</dbReference>
<keyword evidence="6 14" id="KW-0418">Kinase</keyword>
<feature type="signal peptide" evidence="12">
    <location>
        <begin position="1"/>
        <end position="18"/>
    </location>
</feature>
<keyword evidence="9" id="KW-0802">TPR repeat</keyword>
<keyword evidence="15" id="KW-1185">Reference proteome</keyword>
<sequence length="641" mass="72910">MKYLLSILLFLCFSLSFGQQRTKDSLSIASELDKAQKLIGQSKYKDAQAIYDRVQPSLERISSYDLTVKYYGDQGILNFYQGDFTGAFSKFEMAYEQAVDNKHEIDQMRYLNNMGAAMTYKGDLKGSVSVQEKSITLAKKLNDTLQLSKSLNNLGLVYDEMGELDRALGLYEKAIKLKLTLGLKEEALTTRLNIAGIKLALGKKKDSSLIQSALYEYQQILKDAQELDKPKTTLQALNNSAIIYKIQGDTARAMSVYKDVFKKAELLKDDEVYRVAALNLGINYYQKHEDDIAAKYLFIAEPIIESNSMPTERAKLYKYLSYLYKAQGNDDKAYSYLESYTLAKDSLSNELLQDKIANFEIKYSTAEKEQEILKQRATLAEKALEIQKSNQVITLVSVGAVFIFLLGLLFYRQQKIKNAQLTKEKELEKAMAQIEIQNKLQEQRLRISRDLHDNIGSQLTFLISSIDNLNYGQKLGRQTTSEKLSELSNYTRTTIDELRDTIWAMNKNNISIDDIHDRTNTMVAKININSQDSFLVETQFEENMNITFNAIQGMHIFRIIQESLNNAIKYAQAHLILIKSAKEENNLIITIIDNGKGFDIEQQSLGNGLKNMQDRASMMESNLEITSTLQEGTHVALTIPI</sequence>
<dbReference type="InterPro" id="IPR019734">
    <property type="entry name" value="TPR_rpt"/>
</dbReference>
<dbReference type="RefSeq" id="WP_041566878.1">
    <property type="nucleotide sequence ID" value="NZ_QKZR01000001.1"/>
</dbReference>
<dbReference type="Pfam" id="PF02518">
    <property type="entry name" value="HATPase_c"/>
    <property type="match status" value="1"/>
</dbReference>
<dbReference type="Gene3D" id="1.20.5.1930">
    <property type="match status" value="1"/>
</dbReference>
<evidence type="ECO:0000313" key="15">
    <source>
        <dbReference type="Proteomes" id="UP000248584"/>
    </source>
</evidence>
<keyword evidence="8" id="KW-0902">Two-component regulatory system</keyword>
<dbReference type="InterPro" id="IPR011712">
    <property type="entry name" value="Sig_transdc_His_kin_sub3_dim/P"/>
</dbReference>
<evidence type="ECO:0000256" key="10">
    <source>
        <dbReference type="SAM" id="Coils"/>
    </source>
</evidence>
<dbReference type="InterPro" id="IPR036890">
    <property type="entry name" value="HATPase_C_sf"/>
</dbReference>
<evidence type="ECO:0000256" key="11">
    <source>
        <dbReference type="SAM" id="Phobius"/>
    </source>
</evidence>
<evidence type="ECO:0000256" key="7">
    <source>
        <dbReference type="ARBA" id="ARBA00022840"/>
    </source>
</evidence>
<dbReference type="Pfam" id="PF07730">
    <property type="entry name" value="HisKA_3"/>
    <property type="match status" value="1"/>
</dbReference>
<dbReference type="PROSITE" id="PS50109">
    <property type="entry name" value="HIS_KIN"/>
    <property type="match status" value="1"/>
</dbReference>
<dbReference type="PROSITE" id="PS50005">
    <property type="entry name" value="TPR"/>
    <property type="match status" value="1"/>
</dbReference>
<dbReference type="PANTHER" id="PTHR24421">
    <property type="entry name" value="NITRATE/NITRITE SENSOR PROTEIN NARX-RELATED"/>
    <property type="match status" value="1"/>
</dbReference>
<reference evidence="14 15" key="1">
    <citation type="submission" date="2018-06" db="EMBL/GenBank/DDBJ databases">
        <title>Genomic Encyclopedia of Archaeal and Bacterial Type Strains, Phase II (KMG-II): from individual species to whole genera.</title>
        <authorList>
            <person name="Goeker M."/>
        </authorList>
    </citation>
    <scope>NUCLEOTIDE SEQUENCE [LARGE SCALE GENOMIC DNA]</scope>
    <source>
        <strain evidence="14 15">DSM 17205</strain>
    </source>
</reference>
<dbReference type="CDD" id="cd16917">
    <property type="entry name" value="HATPase_UhpB-NarQ-NarX-like"/>
    <property type="match status" value="1"/>
</dbReference>
<protein>
    <recommendedName>
        <fullName evidence="2">histidine kinase</fullName>
        <ecNumber evidence="2">2.7.13.3</ecNumber>
    </recommendedName>
</protein>
<keyword evidence="10" id="KW-0175">Coiled coil</keyword>
<keyword evidence="5" id="KW-0547">Nucleotide-binding</keyword>
<evidence type="ECO:0000256" key="9">
    <source>
        <dbReference type="PROSITE-ProRule" id="PRU00339"/>
    </source>
</evidence>
<feature type="transmembrane region" description="Helical" evidence="11">
    <location>
        <begin position="392"/>
        <end position="411"/>
    </location>
</feature>
<evidence type="ECO:0000256" key="2">
    <source>
        <dbReference type="ARBA" id="ARBA00012438"/>
    </source>
</evidence>
<dbReference type="Pfam" id="PF13424">
    <property type="entry name" value="TPR_12"/>
    <property type="match status" value="1"/>
</dbReference>
<feature type="coiled-coil region" evidence="10">
    <location>
        <begin position="349"/>
        <end position="376"/>
    </location>
</feature>
<dbReference type="SUPFAM" id="SSF55874">
    <property type="entry name" value="ATPase domain of HSP90 chaperone/DNA topoisomerase II/histidine kinase"/>
    <property type="match status" value="1"/>
</dbReference>
<comment type="catalytic activity">
    <reaction evidence="1">
        <text>ATP + protein L-histidine = ADP + protein N-phospho-L-histidine.</text>
        <dbReference type="EC" id="2.7.13.3"/>
    </reaction>
</comment>
<dbReference type="PANTHER" id="PTHR24421:SF10">
    <property type="entry name" value="NITRATE_NITRITE SENSOR PROTEIN NARQ"/>
    <property type="match status" value="1"/>
</dbReference>
<keyword evidence="7" id="KW-0067">ATP-binding</keyword>
<dbReference type="EC" id="2.7.13.3" evidence="2"/>
<keyword evidence="12" id="KW-0732">Signal</keyword>
<evidence type="ECO:0000256" key="8">
    <source>
        <dbReference type="ARBA" id="ARBA00023012"/>
    </source>
</evidence>
<dbReference type="SMART" id="SM00387">
    <property type="entry name" value="HATPase_c"/>
    <property type="match status" value="1"/>
</dbReference>
<dbReference type="InterPro" id="IPR050482">
    <property type="entry name" value="Sensor_HK_TwoCompSys"/>
</dbReference>
<evidence type="ECO:0000256" key="5">
    <source>
        <dbReference type="ARBA" id="ARBA00022741"/>
    </source>
</evidence>
<organism evidence="14 15">
    <name type="scientific">Nonlabens dokdonensis</name>
    <dbReference type="NCBI Taxonomy" id="328515"/>
    <lineage>
        <taxon>Bacteria</taxon>
        <taxon>Pseudomonadati</taxon>
        <taxon>Bacteroidota</taxon>
        <taxon>Flavobacteriia</taxon>
        <taxon>Flavobacteriales</taxon>
        <taxon>Flavobacteriaceae</taxon>
        <taxon>Nonlabens</taxon>
    </lineage>
</organism>
<dbReference type="GO" id="GO:0016301">
    <property type="term" value="F:kinase activity"/>
    <property type="evidence" value="ECO:0007669"/>
    <property type="project" value="UniProtKB-KW"/>
</dbReference>
<dbReference type="Proteomes" id="UP000248584">
    <property type="component" value="Unassembled WGS sequence"/>
</dbReference>
<dbReference type="InterPro" id="IPR003594">
    <property type="entry name" value="HATPase_dom"/>
</dbReference>
<dbReference type="Gene3D" id="3.30.565.10">
    <property type="entry name" value="Histidine kinase-like ATPase, C-terminal domain"/>
    <property type="match status" value="1"/>
</dbReference>
<gene>
    <name evidence="14" type="ORF">LX97_00435</name>
</gene>
<dbReference type="SUPFAM" id="SSF48452">
    <property type="entry name" value="TPR-like"/>
    <property type="match status" value="2"/>
</dbReference>
<keyword evidence="11" id="KW-0472">Membrane</keyword>